<name>A0AA35X403_GEOBA</name>
<proteinExistence type="predicted"/>
<keyword evidence="3" id="KW-1185">Reference proteome</keyword>
<accession>A0AA35X403</accession>
<evidence type="ECO:0000256" key="1">
    <source>
        <dbReference type="SAM" id="MobiDB-lite"/>
    </source>
</evidence>
<organism evidence="2 3">
    <name type="scientific">Geodia barretti</name>
    <name type="common">Barrett's horny sponge</name>
    <dbReference type="NCBI Taxonomy" id="519541"/>
    <lineage>
        <taxon>Eukaryota</taxon>
        <taxon>Metazoa</taxon>
        <taxon>Porifera</taxon>
        <taxon>Demospongiae</taxon>
        <taxon>Heteroscleromorpha</taxon>
        <taxon>Tetractinellida</taxon>
        <taxon>Astrophorina</taxon>
        <taxon>Geodiidae</taxon>
        <taxon>Geodia</taxon>
    </lineage>
</organism>
<feature type="region of interest" description="Disordered" evidence="1">
    <location>
        <begin position="14"/>
        <end position="37"/>
    </location>
</feature>
<evidence type="ECO:0000313" key="3">
    <source>
        <dbReference type="Proteomes" id="UP001174909"/>
    </source>
</evidence>
<gene>
    <name evidence="2" type="ORF">GBAR_LOCUS20822</name>
</gene>
<protein>
    <submittedName>
        <fullName evidence="2">Uncharacterized protein</fullName>
    </submittedName>
</protein>
<comment type="caution">
    <text evidence="2">The sequence shown here is derived from an EMBL/GenBank/DDBJ whole genome shotgun (WGS) entry which is preliminary data.</text>
</comment>
<reference evidence="2" key="1">
    <citation type="submission" date="2023-03" db="EMBL/GenBank/DDBJ databases">
        <authorList>
            <person name="Steffen K."/>
            <person name="Cardenas P."/>
        </authorList>
    </citation>
    <scope>NUCLEOTIDE SEQUENCE</scope>
</reference>
<dbReference type="AlphaFoldDB" id="A0AA35X403"/>
<dbReference type="EMBL" id="CASHTH010002918">
    <property type="protein sequence ID" value="CAI8037255.1"/>
    <property type="molecule type" value="Genomic_DNA"/>
</dbReference>
<dbReference type="Proteomes" id="UP001174909">
    <property type="component" value="Unassembled WGS sequence"/>
</dbReference>
<evidence type="ECO:0000313" key="2">
    <source>
        <dbReference type="EMBL" id="CAI8037255.1"/>
    </source>
</evidence>
<sequence>MISGLLTVSIIFNSAHGGGGGKRSAGGPASRSQSDPLCRSVPYTVGLSLE</sequence>